<dbReference type="Proteomes" id="UP000320536">
    <property type="component" value="Chromosome"/>
</dbReference>
<dbReference type="InterPro" id="IPR006115">
    <property type="entry name" value="6PGDH_NADP-bd"/>
</dbReference>
<keyword evidence="8 12" id="KW-0311">Gluconate utilization</keyword>
<keyword evidence="11 12" id="KW-0521">NADP</keyword>
<dbReference type="PROSITE" id="PS00461">
    <property type="entry name" value="6PGD"/>
    <property type="match status" value="1"/>
</dbReference>
<evidence type="ECO:0000313" key="14">
    <source>
        <dbReference type="EMBL" id="QDE37610.1"/>
    </source>
</evidence>
<accession>A0ABX5W054</accession>
<keyword evidence="7 11" id="KW-0560">Oxidoreductase</keyword>
<dbReference type="InterPro" id="IPR036291">
    <property type="entry name" value="NAD(P)-bd_dom_sf"/>
</dbReference>
<dbReference type="Pfam" id="PF03446">
    <property type="entry name" value="NAD_binding_2"/>
    <property type="match status" value="1"/>
</dbReference>
<dbReference type="InterPro" id="IPR006113">
    <property type="entry name" value="6PGDH_Gnd/GntZ"/>
</dbReference>
<comment type="similarity">
    <text evidence="3 11 12">Belongs to the 6-phosphogluconate dehydrogenase family.</text>
</comment>
<dbReference type="EC" id="1.1.1.44" evidence="5 11"/>
<evidence type="ECO:0000256" key="4">
    <source>
        <dbReference type="ARBA" id="ARBA00011738"/>
    </source>
</evidence>
<dbReference type="PANTHER" id="PTHR11811">
    <property type="entry name" value="6-PHOSPHOGLUCONATE DEHYDROGENASE"/>
    <property type="match status" value="1"/>
</dbReference>
<evidence type="ECO:0000256" key="9">
    <source>
        <dbReference type="ARBA" id="ARBA00023126"/>
    </source>
</evidence>
<keyword evidence="15" id="KW-1185">Reference proteome</keyword>
<dbReference type="SUPFAM" id="SSF48179">
    <property type="entry name" value="6-phosphogluconate dehydrogenase C-terminal domain-like"/>
    <property type="match status" value="1"/>
</dbReference>
<proteinExistence type="inferred from homology"/>
<dbReference type="InterPro" id="IPR008927">
    <property type="entry name" value="6-PGluconate_DH-like_C_sf"/>
</dbReference>
<evidence type="ECO:0000256" key="6">
    <source>
        <dbReference type="ARBA" id="ARBA00018193"/>
    </source>
</evidence>
<keyword evidence="9 11" id="KW-0570">Pentose shunt</keyword>
<dbReference type="Pfam" id="PF00393">
    <property type="entry name" value="6PGD"/>
    <property type="match status" value="1"/>
</dbReference>
<comment type="pathway">
    <text evidence="2 11 12">Carbohydrate degradation; pentose phosphate pathway; D-ribulose 5-phosphate from D-glucose 6-phosphate (oxidative stage): step 3/3.</text>
</comment>
<dbReference type="InterPro" id="IPR006114">
    <property type="entry name" value="6PGDH_C"/>
</dbReference>
<evidence type="ECO:0000313" key="15">
    <source>
        <dbReference type="Proteomes" id="UP000320536"/>
    </source>
</evidence>
<organism evidence="14 15">
    <name type="scientific">Chlamydophila parapsittaci</name>
    <dbReference type="NCBI Taxonomy" id="344886"/>
    <lineage>
        <taxon>Bacteria</taxon>
        <taxon>Pseudomonadati</taxon>
        <taxon>Chlamydiota</taxon>
        <taxon>Chlamydiia</taxon>
        <taxon>Chlamydiales</taxon>
        <taxon>Chlamydiaceae</taxon>
        <taxon>Chlamydia/Chlamydophila group</taxon>
        <taxon>Chlamydia</taxon>
    </lineage>
</organism>
<name>A0ABX5W054_9CHLA</name>
<comment type="subunit">
    <text evidence="4 11">Homodimer.</text>
</comment>
<dbReference type="Gene3D" id="1.20.5.320">
    <property type="entry name" value="6-Phosphogluconate Dehydrogenase, domain 3"/>
    <property type="match status" value="1"/>
</dbReference>
<dbReference type="NCBIfam" id="NF006765">
    <property type="entry name" value="PRK09287.1"/>
    <property type="match status" value="1"/>
</dbReference>
<dbReference type="GO" id="GO:0004616">
    <property type="term" value="F:phosphogluconate dehydrogenase (decarboxylating) activity"/>
    <property type="evidence" value="ECO:0007669"/>
    <property type="project" value="UniProtKB-EC"/>
</dbReference>
<evidence type="ECO:0000256" key="7">
    <source>
        <dbReference type="ARBA" id="ARBA00023002"/>
    </source>
</evidence>
<evidence type="ECO:0000256" key="5">
    <source>
        <dbReference type="ARBA" id="ARBA00013011"/>
    </source>
</evidence>
<comment type="function">
    <text evidence="1 11">Catalyzes the oxidative decarboxylation of 6-phosphogluconate to ribulose 5-phosphate and CO(2), with concomitant reduction of NADP to NADPH.</text>
</comment>
<evidence type="ECO:0000256" key="10">
    <source>
        <dbReference type="ARBA" id="ARBA00048640"/>
    </source>
</evidence>
<gene>
    <name evidence="14" type="primary">gnd</name>
    <name evidence="14" type="ORF">FI836_04915</name>
</gene>
<dbReference type="Gene3D" id="1.10.1040.10">
    <property type="entry name" value="N-(1-d-carboxylethyl)-l-norvaline Dehydrogenase, domain 2"/>
    <property type="match status" value="1"/>
</dbReference>
<evidence type="ECO:0000256" key="12">
    <source>
        <dbReference type="RuleBase" id="RU000485"/>
    </source>
</evidence>
<dbReference type="PIRSF" id="PIRSF000109">
    <property type="entry name" value="6PGD"/>
    <property type="match status" value="1"/>
</dbReference>
<sequence>MVAEKAGADIGLIGLAVMGKNLVLNMIDHGFSVSVYNRSPEKTREFLQEHSQSPELQGHEKLESFVRSLKRPRKIMLMIKAGTPVDQSIDSLLPYLEAGDIIIDGGNSYYKDSERRCRDLKEKGVLFIGMGISGGEEGARHGPAIMPGGNSDAWPEIAPIFQSISAKVNGNPCCCWVGPGGAGHYVKTVHNGIEYGDIQLICEAYGLLRSRLDISPEAVSSIFAEWNTRELESYLMRISVEVLSLKDSNGFPVIDTILDVAGQKGTGRWTAIDAIDSGVPLSLIIESVLARFLSSWKTIRERAAQELPGIPIVFEKPRDPHLFIEDVFQALYASKIISYAQGFMLLNQASEEHQWNLNFGELALLWRGGCIIQSVFLDAIHKGFENEPEAPSLILQTYFKTVLQNSEPGWRRTVAYGVGSGYPIPCLAAALTFYDGYRTKDSSIALAQGLRDYFGAHTYERKDRPRGEFYHTDWIGSKTTTLVK</sequence>
<evidence type="ECO:0000259" key="13">
    <source>
        <dbReference type="SMART" id="SM01350"/>
    </source>
</evidence>
<evidence type="ECO:0000256" key="8">
    <source>
        <dbReference type="ARBA" id="ARBA00023064"/>
    </source>
</evidence>
<evidence type="ECO:0000256" key="2">
    <source>
        <dbReference type="ARBA" id="ARBA00004874"/>
    </source>
</evidence>
<evidence type="ECO:0000256" key="3">
    <source>
        <dbReference type="ARBA" id="ARBA00008419"/>
    </source>
</evidence>
<evidence type="ECO:0000256" key="11">
    <source>
        <dbReference type="PIRNR" id="PIRNR000109"/>
    </source>
</evidence>
<dbReference type="SMART" id="SM01350">
    <property type="entry name" value="6PGD"/>
    <property type="match status" value="1"/>
</dbReference>
<dbReference type="Gene3D" id="3.40.50.720">
    <property type="entry name" value="NAD(P)-binding Rossmann-like Domain"/>
    <property type="match status" value="1"/>
</dbReference>
<reference evidence="14 15" key="1">
    <citation type="journal article" date="2020" name="Data Brief">
        <title>Data of de novo genome assembly of the Chlamydia psittaci strain isolated from the livestock in Volga Region, Russian Federation.</title>
        <authorList>
            <person name="Feodorova V.A."/>
            <person name="Zaitsev S.S."/>
            <person name="Khizhnyakova M.A."/>
            <person name="Saltykov Y.V."/>
            <person name="Evstifeev V.V."/>
            <person name="Khusainov F.M."/>
            <person name="Yakovlev S.I."/>
            <person name="Larionova O.S."/>
            <person name="Motin V.L."/>
        </authorList>
    </citation>
    <scope>NUCLEOTIDE SEQUENCE [LARGE SCALE GENOMIC DNA]</scope>
    <source>
        <strain evidence="14 15">Rostinovo-70</strain>
    </source>
</reference>
<dbReference type="InterPro" id="IPR006183">
    <property type="entry name" value="Pgluconate_DH"/>
</dbReference>
<dbReference type="InterPro" id="IPR013328">
    <property type="entry name" value="6PGD_dom2"/>
</dbReference>
<dbReference type="NCBIfam" id="TIGR00873">
    <property type="entry name" value="gnd"/>
    <property type="match status" value="1"/>
</dbReference>
<dbReference type="InterPro" id="IPR006184">
    <property type="entry name" value="6PGdom_BS"/>
</dbReference>
<dbReference type="PRINTS" id="PR00076">
    <property type="entry name" value="6PGDHDRGNASE"/>
</dbReference>
<comment type="catalytic activity">
    <reaction evidence="10 11 12">
        <text>6-phospho-D-gluconate + NADP(+) = D-ribulose 5-phosphate + CO2 + NADPH</text>
        <dbReference type="Rhea" id="RHEA:10116"/>
        <dbReference type="ChEBI" id="CHEBI:16526"/>
        <dbReference type="ChEBI" id="CHEBI:57783"/>
        <dbReference type="ChEBI" id="CHEBI:58121"/>
        <dbReference type="ChEBI" id="CHEBI:58349"/>
        <dbReference type="ChEBI" id="CHEBI:58759"/>
        <dbReference type="EC" id="1.1.1.44"/>
    </reaction>
</comment>
<feature type="domain" description="6-phosphogluconate dehydrogenase C-terminal" evidence="13">
    <location>
        <begin position="183"/>
        <end position="475"/>
    </location>
</feature>
<dbReference type="EMBL" id="CP041038">
    <property type="protein sequence ID" value="QDE37610.1"/>
    <property type="molecule type" value="Genomic_DNA"/>
</dbReference>
<dbReference type="SUPFAM" id="SSF51735">
    <property type="entry name" value="NAD(P)-binding Rossmann-fold domains"/>
    <property type="match status" value="1"/>
</dbReference>
<evidence type="ECO:0000256" key="1">
    <source>
        <dbReference type="ARBA" id="ARBA00002526"/>
    </source>
</evidence>
<protein>
    <recommendedName>
        <fullName evidence="6 11">6-phosphogluconate dehydrogenase, decarboxylating</fullName>
        <ecNumber evidence="5 11">1.1.1.44</ecNumber>
    </recommendedName>
</protein>